<proteinExistence type="predicted"/>
<feature type="transmembrane region" description="Helical" evidence="6">
    <location>
        <begin position="256"/>
        <end position="275"/>
    </location>
</feature>
<name>A0AAU8N2B0_9ACTO</name>
<keyword evidence="3 6" id="KW-0812">Transmembrane</keyword>
<dbReference type="PANTHER" id="PTHR30572:SF9">
    <property type="entry name" value="ABC TRANSPORTER PERMEASE PROTEIN"/>
    <property type="match status" value="1"/>
</dbReference>
<evidence type="ECO:0000256" key="2">
    <source>
        <dbReference type="ARBA" id="ARBA00022475"/>
    </source>
</evidence>
<organism evidence="8">
    <name type="scientific">Actinomyces timonensis</name>
    <dbReference type="NCBI Taxonomy" id="1288391"/>
    <lineage>
        <taxon>Bacteria</taxon>
        <taxon>Bacillati</taxon>
        <taxon>Actinomycetota</taxon>
        <taxon>Actinomycetes</taxon>
        <taxon>Actinomycetales</taxon>
        <taxon>Actinomycetaceae</taxon>
        <taxon>Actinomyces</taxon>
    </lineage>
</organism>
<dbReference type="GO" id="GO:0005886">
    <property type="term" value="C:plasma membrane"/>
    <property type="evidence" value="ECO:0007669"/>
    <property type="project" value="UniProtKB-SubCell"/>
</dbReference>
<feature type="transmembrane region" description="Helical" evidence="6">
    <location>
        <begin position="296"/>
        <end position="326"/>
    </location>
</feature>
<evidence type="ECO:0000256" key="5">
    <source>
        <dbReference type="ARBA" id="ARBA00023136"/>
    </source>
</evidence>
<gene>
    <name evidence="8" type="ORF">ABXS69_09605</name>
</gene>
<comment type="subcellular location">
    <subcellularLocation>
        <location evidence="1">Cell membrane</location>
        <topology evidence="1">Multi-pass membrane protein</topology>
    </subcellularLocation>
</comment>
<feature type="transmembrane region" description="Helical" evidence="6">
    <location>
        <begin position="346"/>
        <end position="371"/>
    </location>
</feature>
<evidence type="ECO:0000313" key="8">
    <source>
        <dbReference type="EMBL" id="XCP82191.1"/>
    </source>
</evidence>
<keyword evidence="5 6" id="KW-0472">Membrane</keyword>
<evidence type="ECO:0000259" key="7">
    <source>
        <dbReference type="Pfam" id="PF02687"/>
    </source>
</evidence>
<protein>
    <submittedName>
        <fullName evidence="8">ABC transporter permease</fullName>
    </submittedName>
</protein>
<dbReference type="EMBL" id="CP159989">
    <property type="protein sequence ID" value="XCP82191.1"/>
    <property type="molecule type" value="Genomic_DNA"/>
</dbReference>
<dbReference type="Pfam" id="PF02687">
    <property type="entry name" value="FtsX"/>
    <property type="match status" value="1"/>
</dbReference>
<evidence type="ECO:0000256" key="6">
    <source>
        <dbReference type="SAM" id="Phobius"/>
    </source>
</evidence>
<keyword evidence="4 6" id="KW-1133">Transmembrane helix</keyword>
<dbReference type="PANTHER" id="PTHR30572">
    <property type="entry name" value="MEMBRANE COMPONENT OF TRANSPORTER-RELATED"/>
    <property type="match status" value="1"/>
</dbReference>
<evidence type="ECO:0000256" key="1">
    <source>
        <dbReference type="ARBA" id="ARBA00004651"/>
    </source>
</evidence>
<feature type="domain" description="ABC3 transporter permease C-terminal" evidence="7">
    <location>
        <begin position="258"/>
        <end position="371"/>
    </location>
</feature>
<dbReference type="InterPro" id="IPR050250">
    <property type="entry name" value="Macrolide_Exporter_MacB"/>
</dbReference>
<feature type="transmembrane region" description="Helical" evidence="6">
    <location>
        <begin position="20"/>
        <end position="38"/>
    </location>
</feature>
<dbReference type="RefSeq" id="WP_366180436.1">
    <property type="nucleotide sequence ID" value="NZ_CP159989.1"/>
</dbReference>
<dbReference type="AlphaFoldDB" id="A0AAU8N2B0"/>
<keyword evidence="2" id="KW-1003">Cell membrane</keyword>
<evidence type="ECO:0000256" key="4">
    <source>
        <dbReference type="ARBA" id="ARBA00022989"/>
    </source>
</evidence>
<evidence type="ECO:0000256" key="3">
    <source>
        <dbReference type="ARBA" id="ARBA00022692"/>
    </source>
</evidence>
<reference evidence="8" key="1">
    <citation type="submission" date="2024-05" db="EMBL/GenBank/DDBJ databases">
        <title>Draft genome assemblies of 36 bacteria isolated from hibernating arctic ground squirrels.</title>
        <authorList>
            <person name="McKee H."/>
            <person name="Mullen L."/>
            <person name="Drown D.M."/>
            <person name="Duddleston K.N."/>
        </authorList>
    </citation>
    <scope>NUCLEOTIDE SEQUENCE</scope>
    <source>
        <strain evidence="8">AR004</strain>
    </source>
</reference>
<sequence>MSFWQQARLAIARRRTKSLVLALIITLISAVFVLQGVITSTLNTVTAVAENQVKPGFTVTSPAGDFNQDAADSLLSTPHVVGHNFTFLSSAEGADGSFQSVLGVSDISQLQAFEKKEVELTEGVNDAFTRLRDGRGAVLSDSDAALRKLKVGDELTLTKNEETVTLSVVGIYKTTENARRGQETPIYTDLKSAQRLAGKDAVSTATFYTDSRDHLDVATKEARSRLAEGLDLKDNTSAAAGVLDSVAGLTTLISRLLWAVLAAGAAILVFVLAFWTRSRIHEVGVLLSIGHSKRRLFAQFISELLMLAIPSFIIGLVISEVVGYFISSYVLGTVSAGVVGDVSVPLGALVAAAAFSFVAVLAIVAVSLLIAMTPILRLQPKQILAKMS</sequence>
<dbReference type="InterPro" id="IPR003838">
    <property type="entry name" value="ABC3_permease_C"/>
</dbReference>
<dbReference type="GO" id="GO:0022857">
    <property type="term" value="F:transmembrane transporter activity"/>
    <property type="evidence" value="ECO:0007669"/>
    <property type="project" value="TreeGrafter"/>
</dbReference>
<accession>A0AAU8N2B0</accession>